<gene>
    <name evidence="2" type="ORF">Wes44_37</name>
</gene>
<dbReference type="EMBL" id="MH598512">
    <property type="protein sequence ID" value="AXN58346.1"/>
    <property type="molecule type" value="Genomic_DNA"/>
</dbReference>
<proteinExistence type="predicted"/>
<organism evidence="2 3">
    <name type="scientific">Bacillus phage Wes44</name>
    <dbReference type="NCBI Taxonomy" id="2283012"/>
    <lineage>
        <taxon>Viruses</taxon>
        <taxon>Duplodnaviria</taxon>
        <taxon>Heunggongvirae</taxon>
        <taxon>Uroviricota</taxon>
        <taxon>Caudoviricetes</taxon>
        <taxon>Gutmannvirinae</taxon>
        <taxon>Carmenvirus</taxon>
        <taxon>Carmenvirus Wes44</taxon>
    </lineage>
</organism>
<dbReference type="Pfam" id="PF10651">
    <property type="entry name" value="BppU_N"/>
    <property type="match status" value="1"/>
</dbReference>
<dbReference type="Proteomes" id="UP000260494">
    <property type="component" value="Segment"/>
</dbReference>
<sequence length="503" mass="54618">MANNIFKRKEITLDTFNDLNKEMIASFSQGDRISDKLIIRLTNDKDGSLDLTDAVQVRIDFRKPDGKLVFQYCNMEDKPNGLISAILTTQTLAAPGKVYAEVTVKYPEGKDAVTRQFTFWVQDAIASDKSIESQNEWPMLERAIVAGDMLAGVDLVAIIQAGELAKGAVKKTGDTMTGDLTFDTKAGQKRVRWTGTNTDIGLSMSDNAVTQQMSLYDFKNSKEIFNYNPLSSTFNLGGAMNTNLLRKTGDTMTGNFLLDRTGTANTNKIAFSTAGVEELNLYQTGDGYYGLRDVKGNQGVWDYNRSNKTFNVTTDTNLVKKTGDTVTGAMTFNQVLNLRSNFDHTYDAGGLKGVTHVINNSTDRWAMGPKTNGTVDWSKEISLNLVTGLFTVSALATKLDGTTNITLSSEATAPDVNYPLQAVRRNSTVMLKGAFTLNANATGVIVATLPPELRPTTGNLSMYTPTADGTAMVQVFVNGTTGAVAVSSNGKGKRVDIVLTYVI</sequence>
<dbReference type="InterPro" id="IPR018913">
    <property type="entry name" value="BppU_N"/>
</dbReference>
<accession>A0A346FK41</accession>
<name>A0A346FK41_9CAUD</name>
<keyword evidence="3" id="KW-1185">Reference proteome</keyword>
<reference evidence="3" key="1">
    <citation type="submission" date="2018-07" db="EMBL/GenBank/DDBJ databases">
        <authorList>
            <person name="Himelright M."/>
            <person name="Eisemann E."/>
            <person name="Alder H."/>
            <person name="Craig M."/>
            <person name="Clem A."/>
            <person name="Temple L."/>
        </authorList>
    </citation>
    <scope>NUCLEOTIDE SEQUENCE [LARGE SCALE GENOMIC DNA]</scope>
</reference>
<protein>
    <submittedName>
        <fullName evidence="2">DUF2479 domain-containing protein</fullName>
    </submittedName>
</protein>
<evidence type="ECO:0000313" key="2">
    <source>
        <dbReference type="EMBL" id="AXN58346.1"/>
    </source>
</evidence>
<feature type="domain" description="BppU N-terminal" evidence="1">
    <location>
        <begin position="8"/>
        <end position="144"/>
    </location>
</feature>
<evidence type="ECO:0000313" key="3">
    <source>
        <dbReference type="Proteomes" id="UP000260494"/>
    </source>
</evidence>
<dbReference type="Gene3D" id="2.60.40.3350">
    <property type="match status" value="1"/>
</dbReference>
<evidence type="ECO:0000259" key="1">
    <source>
        <dbReference type="Pfam" id="PF10651"/>
    </source>
</evidence>